<dbReference type="GO" id="GO:0007020">
    <property type="term" value="P:microtubule nucleation"/>
    <property type="evidence" value="ECO:0007669"/>
    <property type="project" value="TreeGrafter"/>
</dbReference>
<dbReference type="EMBL" id="CAAGRJ010005512">
    <property type="protein sequence ID" value="VFV23364.1"/>
    <property type="molecule type" value="Genomic_DNA"/>
</dbReference>
<dbReference type="AlphaFoldDB" id="A0A485MTG9"/>
<evidence type="ECO:0000313" key="2">
    <source>
        <dbReference type="Proteomes" id="UP000386466"/>
    </source>
</evidence>
<dbReference type="GO" id="GO:0005813">
    <property type="term" value="C:centrosome"/>
    <property type="evidence" value="ECO:0007669"/>
    <property type="project" value="TreeGrafter"/>
</dbReference>
<dbReference type="PANTHER" id="PTHR16039">
    <property type="entry name" value="HAUS AUGMIN-LIKE COMPLEX SUBUNIT 2"/>
    <property type="match status" value="1"/>
</dbReference>
<sequence>MPLEPLPGNSGDRSAVVVRKRGSKKMIFQVSAGELSSEMLNISKKSASCFVNFSRLQQMTNIQAEIYQKNLEIELLRLEKDAADVIHPSFLAQKCNALQNMNNHLEAVLKEKRSLRQRLLKPMCQENLPIEAVYHRYMVHLLELAVTFIERLENHLETIRNIPHLDENLKKMSKALAQMDILVTETEELAENILKWQEQQKEVSSFIPKILAEENYLHKHDAIMPSLPFTSKVHIQTVNAK</sequence>
<dbReference type="InterPro" id="IPR026242">
    <property type="entry name" value="HAUS2_metazoa"/>
</dbReference>
<dbReference type="GO" id="GO:0007098">
    <property type="term" value="P:centrosome cycle"/>
    <property type="evidence" value="ECO:0007669"/>
    <property type="project" value="InterPro"/>
</dbReference>
<name>A0A485MTG9_LYNPA</name>
<proteinExistence type="predicted"/>
<evidence type="ECO:0000313" key="1">
    <source>
        <dbReference type="EMBL" id="VFV23364.1"/>
    </source>
</evidence>
<reference evidence="1 2" key="1">
    <citation type="submission" date="2019-01" db="EMBL/GenBank/DDBJ databases">
        <authorList>
            <person name="Alioto T."/>
            <person name="Alioto T."/>
        </authorList>
    </citation>
    <scope>NUCLEOTIDE SEQUENCE [LARGE SCALE GENOMIC DNA]</scope>
</reference>
<dbReference type="PRINTS" id="PR02088">
    <property type="entry name" value="HAUSAUGMINL2"/>
</dbReference>
<keyword evidence="2" id="KW-1185">Reference proteome</keyword>
<dbReference type="Pfam" id="PF15003">
    <property type="entry name" value="HAUS2"/>
    <property type="match status" value="1"/>
</dbReference>
<dbReference type="Proteomes" id="UP000386466">
    <property type="component" value="Unassembled WGS sequence"/>
</dbReference>
<protein>
    <submittedName>
        <fullName evidence="1">Haus augmin-like complex subunit</fullName>
    </submittedName>
</protein>
<dbReference type="GO" id="GO:0051225">
    <property type="term" value="P:spindle assembly"/>
    <property type="evidence" value="ECO:0007669"/>
    <property type="project" value="InterPro"/>
</dbReference>
<dbReference type="InterPro" id="IPR028346">
    <property type="entry name" value="HAUS2"/>
</dbReference>
<gene>
    <name evidence="1" type="ORF">LYPA_23C021717</name>
</gene>
<dbReference type="GO" id="GO:0070652">
    <property type="term" value="C:HAUS complex"/>
    <property type="evidence" value="ECO:0007669"/>
    <property type="project" value="InterPro"/>
</dbReference>
<dbReference type="PANTHER" id="PTHR16039:SF1">
    <property type="entry name" value="HAUS AUGMIN-LIKE COMPLEX SUBUNIT 2"/>
    <property type="match status" value="1"/>
</dbReference>
<accession>A0A485MTG9</accession>
<organism evidence="1 2">
    <name type="scientific">Lynx pardinus</name>
    <name type="common">Iberian lynx</name>
    <name type="synonym">Felis pardina</name>
    <dbReference type="NCBI Taxonomy" id="191816"/>
    <lineage>
        <taxon>Eukaryota</taxon>
        <taxon>Metazoa</taxon>
        <taxon>Chordata</taxon>
        <taxon>Craniata</taxon>
        <taxon>Vertebrata</taxon>
        <taxon>Euteleostomi</taxon>
        <taxon>Mammalia</taxon>
        <taxon>Eutheria</taxon>
        <taxon>Laurasiatheria</taxon>
        <taxon>Carnivora</taxon>
        <taxon>Feliformia</taxon>
        <taxon>Felidae</taxon>
        <taxon>Felinae</taxon>
        <taxon>Lynx</taxon>
    </lineage>
</organism>
<dbReference type="GO" id="GO:1990498">
    <property type="term" value="C:mitotic spindle microtubule"/>
    <property type="evidence" value="ECO:0007669"/>
    <property type="project" value="TreeGrafter"/>
</dbReference>